<feature type="signal peptide" evidence="1">
    <location>
        <begin position="1"/>
        <end position="18"/>
    </location>
</feature>
<keyword evidence="1" id="KW-0732">Signal</keyword>
<accession>A0A0V0SEG6</accession>
<reference evidence="2 3" key="1">
    <citation type="submission" date="2015-01" db="EMBL/GenBank/DDBJ databases">
        <title>Evolution of Trichinella species and genotypes.</title>
        <authorList>
            <person name="Korhonen P.K."/>
            <person name="Edoardo P."/>
            <person name="Giuseppe L.R."/>
            <person name="Gasser R.B."/>
        </authorList>
    </citation>
    <scope>NUCLEOTIDE SEQUENCE [LARGE SCALE GENOMIC DNA]</scope>
    <source>
        <strain evidence="2">ISS37</strain>
    </source>
</reference>
<gene>
    <name evidence="2" type="ORF">T07_3380</name>
</gene>
<keyword evidence="3" id="KW-1185">Reference proteome</keyword>
<proteinExistence type="predicted"/>
<evidence type="ECO:0000256" key="1">
    <source>
        <dbReference type="SAM" id="SignalP"/>
    </source>
</evidence>
<evidence type="ECO:0008006" key="4">
    <source>
        <dbReference type="Google" id="ProtNLM"/>
    </source>
</evidence>
<name>A0A0V0SEG6_9BILA</name>
<protein>
    <recommendedName>
        <fullName evidence="4">Secreted protein</fullName>
    </recommendedName>
</protein>
<evidence type="ECO:0000313" key="2">
    <source>
        <dbReference type="EMBL" id="KRX25168.1"/>
    </source>
</evidence>
<dbReference type="AlphaFoldDB" id="A0A0V0SEG6"/>
<evidence type="ECO:0000313" key="3">
    <source>
        <dbReference type="Proteomes" id="UP000054630"/>
    </source>
</evidence>
<dbReference type="EMBL" id="JYDL01000013">
    <property type="protein sequence ID" value="KRX25168.1"/>
    <property type="molecule type" value="Genomic_DNA"/>
</dbReference>
<sequence>MICFLIWLWMTNIIFDHSTELEIVNICECCLNKKKKKKKKKEHIQTSDFPTFCILTQHLFLVECWKSDYYIGTCAVRVTPPLLDW</sequence>
<comment type="caution">
    <text evidence="2">The sequence shown here is derived from an EMBL/GenBank/DDBJ whole genome shotgun (WGS) entry which is preliminary data.</text>
</comment>
<organism evidence="2 3">
    <name type="scientific">Trichinella nelsoni</name>
    <dbReference type="NCBI Taxonomy" id="6336"/>
    <lineage>
        <taxon>Eukaryota</taxon>
        <taxon>Metazoa</taxon>
        <taxon>Ecdysozoa</taxon>
        <taxon>Nematoda</taxon>
        <taxon>Enoplea</taxon>
        <taxon>Dorylaimia</taxon>
        <taxon>Trichinellida</taxon>
        <taxon>Trichinellidae</taxon>
        <taxon>Trichinella</taxon>
    </lineage>
</organism>
<dbReference type="Proteomes" id="UP000054630">
    <property type="component" value="Unassembled WGS sequence"/>
</dbReference>
<feature type="chain" id="PRO_5006868723" description="Secreted protein" evidence="1">
    <location>
        <begin position="19"/>
        <end position="85"/>
    </location>
</feature>